<keyword evidence="6 14" id="KW-0645">Protease</keyword>
<evidence type="ECO:0000256" key="3">
    <source>
        <dbReference type="ARBA" id="ARBA00022475"/>
    </source>
</evidence>
<dbReference type="SUPFAM" id="SSF56601">
    <property type="entry name" value="beta-lactamase/transpeptidase-like"/>
    <property type="match status" value="1"/>
</dbReference>
<dbReference type="GO" id="GO:0006508">
    <property type="term" value="P:proteolysis"/>
    <property type="evidence" value="ECO:0007669"/>
    <property type="project" value="UniProtKB-KW"/>
</dbReference>
<feature type="domain" description="Penicillin-binding protein dimerisation" evidence="16">
    <location>
        <begin position="65"/>
        <end position="240"/>
    </location>
</feature>
<evidence type="ECO:0000256" key="12">
    <source>
        <dbReference type="ARBA" id="ARBA00023136"/>
    </source>
</evidence>
<dbReference type="EMBL" id="MDBP01000099">
    <property type="protein sequence ID" value="PMP09008.1"/>
    <property type="molecule type" value="Genomic_DNA"/>
</dbReference>
<dbReference type="GO" id="GO:0008360">
    <property type="term" value="P:regulation of cell shape"/>
    <property type="evidence" value="ECO:0007669"/>
    <property type="project" value="UniProtKB-KW"/>
</dbReference>
<dbReference type="PANTHER" id="PTHR30627:SF2">
    <property type="entry name" value="PEPTIDOGLYCAN D,D-TRANSPEPTIDASE MRDA"/>
    <property type="match status" value="1"/>
</dbReference>
<dbReference type="NCBIfam" id="TIGR03423">
    <property type="entry name" value="pbp2_mrdA"/>
    <property type="match status" value="1"/>
</dbReference>
<evidence type="ECO:0000256" key="8">
    <source>
        <dbReference type="ARBA" id="ARBA00022801"/>
    </source>
</evidence>
<feature type="transmembrane region" description="Helical" evidence="14">
    <location>
        <begin position="21"/>
        <end position="41"/>
    </location>
</feature>
<evidence type="ECO:0000256" key="2">
    <source>
        <dbReference type="ARBA" id="ARBA00004236"/>
    </source>
</evidence>
<organism evidence="17 19">
    <name type="scientific">Vibrio tasmaniensis</name>
    <dbReference type="NCBI Taxonomy" id="212663"/>
    <lineage>
        <taxon>Bacteria</taxon>
        <taxon>Pseudomonadati</taxon>
        <taxon>Pseudomonadota</taxon>
        <taxon>Gammaproteobacteria</taxon>
        <taxon>Vibrionales</taxon>
        <taxon>Vibrionaceae</taxon>
        <taxon>Vibrio</taxon>
    </lineage>
</organism>
<reference evidence="19" key="1">
    <citation type="submission" date="2016-07" db="EMBL/GenBank/DDBJ databases">
        <title>Nontailed viruses are major unrecognized killers of bacteria in the ocean.</title>
        <authorList>
            <person name="Kauffman K."/>
            <person name="Hussain F."/>
            <person name="Yang J."/>
            <person name="Arevalo P."/>
            <person name="Brown J."/>
            <person name="Cutler M."/>
            <person name="Kelly L."/>
            <person name="Polz M.F."/>
        </authorList>
    </citation>
    <scope>NUCLEOTIDE SEQUENCE [LARGE SCALE GENOMIC DNA]</scope>
    <source>
        <strain evidence="19">10N.222.48.A2</strain>
    </source>
</reference>
<keyword evidence="3 14" id="KW-1003">Cell membrane</keyword>
<keyword evidence="4 14" id="KW-0997">Cell inner membrane</keyword>
<gene>
    <name evidence="14 18" type="primary">mrdA</name>
    <name evidence="17" type="ORF">BCS92_24030</name>
    <name evidence="18" type="ORF">FC057_23420</name>
</gene>
<dbReference type="InterPro" id="IPR036138">
    <property type="entry name" value="PBP_dimer_sf"/>
</dbReference>
<evidence type="ECO:0000256" key="13">
    <source>
        <dbReference type="ARBA" id="ARBA00023316"/>
    </source>
</evidence>
<dbReference type="GO" id="GO:0071972">
    <property type="term" value="F:peptidoglycan L,D-transpeptidase activity"/>
    <property type="evidence" value="ECO:0007669"/>
    <property type="project" value="TreeGrafter"/>
</dbReference>
<keyword evidence="8 14" id="KW-0378">Hydrolase</keyword>
<evidence type="ECO:0000256" key="9">
    <source>
        <dbReference type="ARBA" id="ARBA00022960"/>
    </source>
</evidence>
<name>A0A2N7NCP5_9VIBR</name>
<dbReference type="InterPro" id="IPR001460">
    <property type="entry name" value="PCN-bd_Tpept"/>
</dbReference>
<dbReference type="Proteomes" id="UP000308018">
    <property type="component" value="Unassembled WGS sequence"/>
</dbReference>
<dbReference type="InterPro" id="IPR017790">
    <property type="entry name" value="Penicillin-binding_protein_2"/>
</dbReference>
<dbReference type="InterPro" id="IPR050515">
    <property type="entry name" value="Beta-lactam/transpept"/>
</dbReference>
<dbReference type="InterPro" id="IPR005311">
    <property type="entry name" value="PBP_dimer"/>
</dbReference>
<dbReference type="Gene3D" id="3.30.1390.30">
    <property type="entry name" value="Penicillin-binding protein 2a, domain 3"/>
    <property type="match status" value="1"/>
</dbReference>
<evidence type="ECO:0000259" key="16">
    <source>
        <dbReference type="Pfam" id="PF03717"/>
    </source>
</evidence>
<dbReference type="Gene3D" id="3.90.1310.10">
    <property type="entry name" value="Penicillin-binding protein 2a (Domain 2)"/>
    <property type="match status" value="1"/>
</dbReference>
<dbReference type="HAMAP" id="MF_02081">
    <property type="entry name" value="MrdA_transpept"/>
    <property type="match status" value="1"/>
</dbReference>
<reference evidence="17" key="2">
    <citation type="submission" date="2016-07" db="EMBL/GenBank/DDBJ databases">
        <authorList>
            <person name="Wan K."/>
            <person name="Booth B."/>
            <person name="Spirohn K."/>
            <person name="Hao T."/>
            <person name="Hu Y."/>
            <person name="Calderwood M."/>
            <person name="Hill D."/>
            <person name="Mohr S."/>
            <person name="Vidal M."/>
            <person name="Celniker S."/>
            <person name="Perrimon N."/>
        </authorList>
    </citation>
    <scope>NUCLEOTIDE SEQUENCE</scope>
    <source>
        <strain evidence="17">10N.222.48.A2</strain>
    </source>
</reference>
<evidence type="ECO:0000256" key="11">
    <source>
        <dbReference type="ARBA" id="ARBA00022989"/>
    </source>
</evidence>
<dbReference type="AlphaFoldDB" id="A0A2N7NCP5"/>
<dbReference type="PANTHER" id="PTHR30627">
    <property type="entry name" value="PEPTIDOGLYCAN D,D-TRANSPEPTIDASE"/>
    <property type="match status" value="1"/>
</dbReference>
<dbReference type="GO" id="GO:0071555">
    <property type="term" value="P:cell wall organization"/>
    <property type="evidence" value="ECO:0007669"/>
    <property type="project" value="UniProtKB-KW"/>
</dbReference>
<keyword evidence="11 14" id="KW-1133">Transmembrane helix</keyword>
<dbReference type="GO" id="GO:0009002">
    <property type="term" value="F:serine-type D-Ala-D-Ala carboxypeptidase activity"/>
    <property type="evidence" value="ECO:0007669"/>
    <property type="project" value="UniProtKB-UniRule"/>
</dbReference>
<evidence type="ECO:0000256" key="14">
    <source>
        <dbReference type="HAMAP-Rule" id="MF_02081"/>
    </source>
</evidence>
<reference evidence="18 20" key="4">
    <citation type="submission" date="2019-04" db="EMBL/GenBank/DDBJ databases">
        <title>A reverse ecology approach based on a biological definition of microbial populations.</title>
        <authorList>
            <person name="Arevalo P."/>
            <person name="Vaninsberghe D."/>
            <person name="Elsherbini J."/>
            <person name="Gore J."/>
            <person name="Polz M."/>
        </authorList>
    </citation>
    <scope>NUCLEOTIDE SEQUENCE [LARGE SCALE GENOMIC DNA]</scope>
    <source>
        <strain evidence="18 20">10N.222.45.A8</strain>
    </source>
</reference>
<evidence type="ECO:0000256" key="6">
    <source>
        <dbReference type="ARBA" id="ARBA00022670"/>
    </source>
</evidence>
<keyword evidence="7 14" id="KW-0812">Transmembrane</keyword>
<dbReference type="EMBL" id="SYVV01000056">
    <property type="protein sequence ID" value="TKG27323.1"/>
    <property type="molecule type" value="Genomic_DNA"/>
</dbReference>
<dbReference type="Pfam" id="PF00905">
    <property type="entry name" value="Transpeptidase"/>
    <property type="match status" value="1"/>
</dbReference>
<evidence type="ECO:0000313" key="18">
    <source>
        <dbReference type="EMBL" id="TKG27323.1"/>
    </source>
</evidence>
<evidence type="ECO:0000313" key="20">
    <source>
        <dbReference type="Proteomes" id="UP000308018"/>
    </source>
</evidence>
<reference evidence="17" key="3">
    <citation type="journal article" date="2018" name="Nature">
        <title>A major lineage of non-tailed dsDNA viruses as unrecognized killers of marine bacteria.</title>
        <authorList>
            <person name="Kauffman K.M."/>
            <person name="Hussain F.A."/>
            <person name="Yang J."/>
            <person name="Arevalo P."/>
            <person name="Brown J.M."/>
            <person name="Chang W.K."/>
            <person name="VanInsberghe D."/>
            <person name="Elsherbini J."/>
            <person name="Sharma R.S."/>
            <person name="Cutler M.B."/>
            <person name="Kelly L."/>
            <person name="Polz M.F."/>
        </authorList>
    </citation>
    <scope>NUCLEOTIDE SEQUENCE</scope>
    <source>
        <strain evidence="17">10N.222.48.A2</strain>
    </source>
</reference>
<evidence type="ECO:0000256" key="1">
    <source>
        <dbReference type="ARBA" id="ARBA00004167"/>
    </source>
</evidence>
<keyword evidence="13 14" id="KW-0961">Cell wall biogenesis/degradation</keyword>
<comment type="subcellular location">
    <subcellularLocation>
        <location evidence="14">Cell inner membrane</location>
        <topology evidence="14">Single-pass membrane protein</topology>
    </subcellularLocation>
    <subcellularLocation>
        <location evidence="2">Cell membrane</location>
    </subcellularLocation>
    <subcellularLocation>
        <location evidence="1">Membrane</location>
        <topology evidence="1">Single-pass membrane protein</topology>
    </subcellularLocation>
</comment>
<evidence type="ECO:0000256" key="4">
    <source>
        <dbReference type="ARBA" id="ARBA00022519"/>
    </source>
</evidence>
<evidence type="ECO:0000256" key="10">
    <source>
        <dbReference type="ARBA" id="ARBA00022984"/>
    </source>
</evidence>
<accession>A0A2N7NCP5</accession>
<dbReference type="GO" id="GO:0008658">
    <property type="term" value="F:penicillin binding"/>
    <property type="evidence" value="ECO:0007669"/>
    <property type="project" value="UniProtKB-UniRule"/>
</dbReference>
<dbReference type="Proteomes" id="UP000235579">
    <property type="component" value="Unassembled WGS sequence"/>
</dbReference>
<evidence type="ECO:0000313" key="19">
    <source>
        <dbReference type="Proteomes" id="UP000235579"/>
    </source>
</evidence>
<dbReference type="SUPFAM" id="SSF56519">
    <property type="entry name" value="Penicillin binding protein dimerisation domain"/>
    <property type="match status" value="1"/>
</dbReference>
<feature type="domain" description="Penicillin-binding protein transpeptidase" evidence="15">
    <location>
        <begin position="272"/>
        <end position="611"/>
    </location>
</feature>
<dbReference type="Pfam" id="PF03717">
    <property type="entry name" value="PBP_dimer"/>
    <property type="match status" value="1"/>
</dbReference>
<comment type="pathway">
    <text evidence="14">Cell wall biogenesis; peptidoglycan biosynthesis.</text>
</comment>
<sequence length="620" mass="69884">MKSKRSRLRDHELEASLFKNRAVFAFVCIVFLAGLLVLNIYNLQVTKHQYYQTRSNSNRIKIIPLPPTRGLIYDRNGVLLAENVPVFSLELVPEKIKNIPKTIERLREIIDISQEQEERFNTNLKRARRFSSVPLLDNLNDEQVAKFSVNRYKFPGVDVMAMLKRHYPYADILTHSLGYVGRLNESDLNRFISEGKELNYKATRNIGKIGIERYYEDMLHGKVGYQEVEVNSRGRVIRVLKYVPPIPGQDITLNIDIELQTYIHNLLGGRKGAAVVLDPRDNGVLAMVSSPSYDPNAFVSGISRAAYKALLNDRDRPLVNRATLGTYSPGSTIKPFVAVAALNEGIITPRTKIRSVGAWRVPNSNSRAFRDWLKWGHGSVDVTHSIEQSVNTFFYQIAYDMGIDSLSNWMMMFGFGQSTGIDIFEETSANMPTRDWKRSRFNKPWYIGDTIPIGIGQGYWTTTPIQIANATSILINDGRKKPIRLLDSVSGHNASTAKEPTEFPPIEGVPSNYWVLARYGMYLVNHGKKGTSRKVFRNAPYKSAGKSGTSQVFGLAENEEYDAENIPEHLRDLALFTGFAPYNDPQIVVTVILENAGGGSFNSAPIVKKIFDHVLLEPSQ</sequence>
<keyword evidence="12 14" id="KW-0472">Membrane</keyword>
<protein>
    <recommendedName>
        <fullName evidence="14">Peptidoglycan D,D-transpeptidase MrdA</fullName>
        <ecNumber evidence="14">3.4.16.4</ecNumber>
    </recommendedName>
    <alternativeName>
        <fullName evidence="14">Penicillin-binding protein 2</fullName>
        <shortName evidence="14">PBP-2</shortName>
    </alternativeName>
</protein>
<evidence type="ECO:0000313" key="17">
    <source>
        <dbReference type="EMBL" id="PMP09008.1"/>
    </source>
</evidence>
<evidence type="ECO:0000256" key="7">
    <source>
        <dbReference type="ARBA" id="ARBA00022692"/>
    </source>
</evidence>
<dbReference type="InterPro" id="IPR012338">
    <property type="entry name" value="Beta-lactam/transpept-like"/>
</dbReference>
<dbReference type="EC" id="3.4.16.4" evidence="14"/>
<keyword evidence="5 14" id="KW-0121">Carboxypeptidase</keyword>
<comment type="catalytic activity">
    <reaction evidence="14">
        <text>Preferential cleavage: (Ac)2-L-Lys-D-Ala-|-D-Ala. Also transpeptidation of peptidyl-alanyl moieties that are N-acyl substituents of D-alanine.</text>
        <dbReference type="EC" id="3.4.16.4"/>
    </reaction>
</comment>
<dbReference type="UniPathway" id="UPA00219"/>
<comment type="caution">
    <text evidence="14">Lacks conserved residue(s) required for the propagation of feature annotation.</text>
</comment>
<dbReference type="GO" id="GO:0005886">
    <property type="term" value="C:plasma membrane"/>
    <property type="evidence" value="ECO:0007669"/>
    <property type="project" value="UniProtKB-SubCell"/>
</dbReference>
<dbReference type="Gene3D" id="3.40.710.10">
    <property type="entry name" value="DD-peptidase/beta-lactamase superfamily"/>
    <property type="match status" value="1"/>
</dbReference>
<comment type="function">
    <text evidence="14">Catalyzes cross-linking of the peptidoglycan cell wall.</text>
</comment>
<dbReference type="RefSeq" id="WP_102258467.1">
    <property type="nucleotide sequence ID" value="NZ_MDBP01000099.1"/>
</dbReference>
<keyword evidence="10 14" id="KW-0573">Peptidoglycan synthesis</keyword>
<comment type="caution">
    <text evidence="17">The sequence shown here is derived from an EMBL/GenBank/DDBJ whole genome shotgun (WGS) entry which is preliminary data.</text>
</comment>
<proteinExistence type="inferred from homology"/>
<feature type="active site" description="Acyl-ester intermediate" evidence="14">
    <location>
        <position position="331"/>
    </location>
</feature>
<keyword evidence="9 14" id="KW-0133">Cell shape</keyword>
<evidence type="ECO:0000259" key="15">
    <source>
        <dbReference type="Pfam" id="PF00905"/>
    </source>
</evidence>
<dbReference type="GO" id="GO:0009252">
    <property type="term" value="P:peptidoglycan biosynthetic process"/>
    <property type="evidence" value="ECO:0007669"/>
    <property type="project" value="UniProtKB-UniRule"/>
</dbReference>
<comment type="similarity">
    <text evidence="14">Belongs to the transpeptidase family. MrdA subfamily.</text>
</comment>
<evidence type="ECO:0000256" key="5">
    <source>
        <dbReference type="ARBA" id="ARBA00022645"/>
    </source>
</evidence>